<dbReference type="RefSeq" id="WP_260643331.1">
    <property type="nucleotide sequence ID" value="NZ_CP104003.1"/>
</dbReference>
<dbReference type="Proteomes" id="UP001057580">
    <property type="component" value="Chromosome"/>
</dbReference>
<reference evidence="1" key="1">
    <citation type="submission" date="2022-09" db="EMBL/GenBank/DDBJ databases">
        <title>Diverse halophilic archaea isolated from saline environments.</title>
        <authorList>
            <person name="Cui H.-L."/>
        </authorList>
    </citation>
    <scope>NUCLEOTIDE SEQUENCE</scope>
    <source>
        <strain evidence="1">ZS-35-S2</strain>
    </source>
</reference>
<dbReference type="AlphaFoldDB" id="A0A9E7R5Y4"/>
<organism evidence="1 2">
    <name type="scientific">Salinirubellus salinus</name>
    <dbReference type="NCBI Taxonomy" id="1364945"/>
    <lineage>
        <taxon>Archaea</taxon>
        <taxon>Methanobacteriati</taxon>
        <taxon>Methanobacteriota</taxon>
        <taxon>Stenosarchaea group</taxon>
        <taxon>Halobacteria</taxon>
        <taxon>Halobacteriales</taxon>
        <taxon>Natronomonadaceae</taxon>
        <taxon>Salinirubellus</taxon>
    </lineage>
</organism>
<evidence type="ECO:0008006" key="3">
    <source>
        <dbReference type="Google" id="ProtNLM"/>
    </source>
</evidence>
<evidence type="ECO:0000313" key="2">
    <source>
        <dbReference type="Proteomes" id="UP001057580"/>
    </source>
</evidence>
<accession>A0A9E7R5Y4</accession>
<dbReference type="Pfam" id="PF24336">
    <property type="entry name" value="DUF7504"/>
    <property type="match status" value="1"/>
</dbReference>
<dbReference type="KEGG" id="ssai:N0B31_07960"/>
<dbReference type="InterPro" id="IPR027417">
    <property type="entry name" value="P-loop_NTPase"/>
</dbReference>
<protein>
    <recommendedName>
        <fullName evidence="3">KaiC-like domain-containing protein</fullName>
    </recommendedName>
</protein>
<name>A0A9E7R5Y4_9EURY</name>
<dbReference type="InterPro" id="IPR055927">
    <property type="entry name" value="DUF7504"/>
</dbReference>
<dbReference type="GeneID" id="74942348"/>
<proteinExistence type="predicted"/>
<evidence type="ECO:0000313" key="1">
    <source>
        <dbReference type="EMBL" id="UWM56217.1"/>
    </source>
</evidence>
<dbReference type="Gene3D" id="3.40.50.300">
    <property type="entry name" value="P-loop containing nucleotide triphosphate hydrolases"/>
    <property type="match status" value="1"/>
</dbReference>
<keyword evidence="2" id="KW-1185">Reference proteome</keyword>
<sequence>MSEESPFDLGPSFPHSGRRRVAPGTSILLLGPAGVDRREFAYELLAAGQRRAEGVVLVSTDVPGVAASGAYREVTGAEGDDRLFVVDATGTGGKGVAAISSPGDLTELGTALTRGFRELADTARMRVGLLSLTSMLDHLDRGGVFEFCTTLARRVERGGMLGVCTLNPDACNDQTLAMLTDAFDVVVELDERGSEVSCRVTGPEGRSNWTPV</sequence>
<dbReference type="EMBL" id="CP104003">
    <property type="protein sequence ID" value="UWM56217.1"/>
    <property type="molecule type" value="Genomic_DNA"/>
</dbReference>
<gene>
    <name evidence="1" type="ORF">N0B31_07960</name>
</gene>